<dbReference type="KEGG" id="vei:Veis_4489"/>
<accession>A1WRD3</accession>
<organism evidence="2 3">
    <name type="scientific">Verminephrobacter eiseniae (strain EF01-2)</name>
    <dbReference type="NCBI Taxonomy" id="391735"/>
    <lineage>
        <taxon>Bacteria</taxon>
        <taxon>Pseudomonadati</taxon>
        <taxon>Pseudomonadota</taxon>
        <taxon>Betaproteobacteria</taxon>
        <taxon>Burkholderiales</taxon>
        <taxon>Comamonadaceae</taxon>
        <taxon>Verminephrobacter</taxon>
    </lineage>
</organism>
<evidence type="ECO:0000313" key="3">
    <source>
        <dbReference type="Proteomes" id="UP000000374"/>
    </source>
</evidence>
<dbReference type="PANTHER" id="PTHR28047:SF5">
    <property type="entry name" value="PROTEIN DCG1"/>
    <property type="match status" value="1"/>
</dbReference>
<evidence type="ECO:0000313" key="2">
    <source>
        <dbReference type="EMBL" id="ABM60190.1"/>
    </source>
</evidence>
<dbReference type="InterPro" id="IPR015942">
    <property type="entry name" value="Asp/Glu/hydantoin_racemase"/>
</dbReference>
<protein>
    <recommendedName>
        <fullName evidence="4">Hydantoin racemase-like protein</fullName>
    </recommendedName>
</protein>
<dbReference type="RefSeq" id="WP_011812174.1">
    <property type="nucleotide sequence ID" value="NC_008786.1"/>
</dbReference>
<dbReference type="Gene3D" id="3.40.50.12500">
    <property type="match status" value="1"/>
</dbReference>
<dbReference type="STRING" id="391735.Veis_4489"/>
<dbReference type="eggNOG" id="COG4126">
    <property type="taxonomic scope" value="Bacteria"/>
</dbReference>
<evidence type="ECO:0008006" key="4">
    <source>
        <dbReference type="Google" id="ProtNLM"/>
    </source>
</evidence>
<sequence length="262" mass="28780">MNASRIKFRIWAQGATDHVGHRTYLAQLLPHMQACVDPAFEVDFHTTTPSVTTVHALSEFRFSREVIRNAIRAERESYDVFFMNHFQDVGLYEARASVNIPVLGLGETSLLHACTLGRKLGLLAINHAFIPTHADQVRRYGLERRVAGIRAVNATMADWMEAFASPEKKAELEQVFVREARRLMDAGADVIVPTGGIPMMLFGAPGAHVDGAPIVNGVTVVLKAAEMAVNLRRLGAAVTSRVAHSGFALPNEKTLDEFLNHG</sequence>
<reference evidence="3" key="1">
    <citation type="submission" date="2006-12" db="EMBL/GenBank/DDBJ databases">
        <title>Complete sequence of chromosome 1 of Verminephrobacter eiseniae EF01-2.</title>
        <authorList>
            <person name="Copeland A."/>
            <person name="Lucas S."/>
            <person name="Lapidus A."/>
            <person name="Barry K."/>
            <person name="Detter J.C."/>
            <person name="Glavina del Rio T."/>
            <person name="Dalin E."/>
            <person name="Tice H."/>
            <person name="Pitluck S."/>
            <person name="Chertkov O."/>
            <person name="Brettin T."/>
            <person name="Bruce D."/>
            <person name="Han C."/>
            <person name="Tapia R."/>
            <person name="Gilna P."/>
            <person name="Schmutz J."/>
            <person name="Larimer F."/>
            <person name="Land M."/>
            <person name="Hauser L."/>
            <person name="Kyrpides N."/>
            <person name="Kim E."/>
            <person name="Stahl D."/>
            <person name="Richardson P."/>
        </authorList>
    </citation>
    <scope>NUCLEOTIDE SEQUENCE [LARGE SCALE GENOMIC DNA]</scope>
    <source>
        <strain evidence="3">EF01-2</strain>
    </source>
</reference>
<dbReference type="EMBL" id="CP000542">
    <property type="protein sequence ID" value="ABM60190.1"/>
    <property type="molecule type" value="Genomic_DNA"/>
</dbReference>
<evidence type="ECO:0000256" key="1">
    <source>
        <dbReference type="ARBA" id="ARBA00038414"/>
    </source>
</evidence>
<name>A1WRD3_VEREI</name>
<dbReference type="OrthoDB" id="9791723at2"/>
<dbReference type="InterPro" id="IPR053714">
    <property type="entry name" value="Iso_Racemase_Enz_sf"/>
</dbReference>
<dbReference type="Proteomes" id="UP000000374">
    <property type="component" value="Chromosome"/>
</dbReference>
<keyword evidence="3" id="KW-1185">Reference proteome</keyword>
<comment type="similarity">
    <text evidence="1">Belongs to the HyuE racemase family.</text>
</comment>
<dbReference type="GeneID" id="76462794"/>
<dbReference type="GO" id="GO:0047661">
    <property type="term" value="F:amino-acid racemase activity"/>
    <property type="evidence" value="ECO:0007669"/>
    <property type="project" value="InterPro"/>
</dbReference>
<dbReference type="InterPro" id="IPR052186">
    <property type="entry name" value="Hydantoin_racemase-like"/>
</dbReference>
<dbReference type="HOGENOM" id="CLU_053002_2_0_4"/>
<proteinExistence type="inferred from homology"/>
<dbReference type="PANTHER" id="PTHR28047">
    <property type="entry name" value="PROTEIN DCG1"/>
    <property type="match status" value="1"/>
</dbReference>
<gene>
    <name evidence="2" type="ordered locus">Veis_4489</name>
</gene>
<dbReference type="Pfam" id="PF01177">
    <property type="entry name" value="Asp_Glu_race"/>
    <property type="match status" value="1"/>
</dbReference>
<dbReference type="AlphaFoldDB" id="A1WRD3"/>